<dbReference type="RefSeq" id="WP_203892523.1">
    <property type="nucleotide sequence ID" value="NZ_BOOH01000036.1"/>
</dbReference>
<dbReference type="EMBL" id="BOOH01000036">
    <property type="protein sequence ID" value="GIH77991.1"/>
    <property type="molecule type" value="Genomic_DNA"/>
</dbReference>
<dbReference type="Proteomes" id="UP000616724">
    <property type="component" value="Unassembled WGS sequence"/>
</dbReference>
<evidence type="ECO:0000256" key="1">
    <source>
        <dbReference type="SAM" id="Phobius"/>
    </source>
</evidence>
<gene>
    <name evidence="2" type="ORF">Plo01_44200</name>
</gene>
<name>A0A8J3RPS1_9ACTN</name>
<keyword evidence="1" id="KW-0812">Transmembrane</keyword>
<feature type="transmembrane region" description="Helical" evidence="1">
    <location>
        <begin position="192"/>
        <end position="211"/>
    </location>
</feature>
<feature type="transmembrane region" description="Helical" evidence="1">
    <location>
        <begin position="21"/>
        <end position="42"/>
    </location>
</feature>
<proteinExistence type="predicted"/>
<organism evidence="2 3">
    <name type="scientific">Planobispora longispora</name>
    <dbReference type="NCBI Taxonomy" id="28887"/>
    <lineage>
        <taxon>Bacteria</taxon>
        <taxon>Bacillati</taxon>
        <taxon>Actinomycetota</taxon>
        <taxon>Actinomycetes</taxon>
        <taxon>Streptosporangiales</taxon>
        <taxon>Streptosporangiaceae</taxon>
        <taxon>Planobispora</taxon>
    </lineage>
</organism>
<feature type="transmembrane region" description="Helical" evidence="1">
    <location>
        <begin position="95"/>
        <end position="113"/>
    </location>
</feature>
<feature type="transmembrane region" description="Helical" evidence="1">
    <location>
        <begin position="62"/>
        <end position="83"/>
    </location>
</feature>
<evidence type="ECO:0000313" key="3">
    <source>
        <dbReference type="Proteomes" id="UP000616724"/>
    </source>
</evidence>
<dbReference type="AlphaFoldDB" id="A0A8J3RPS1"/>
<protein>
    <recommendedName>
        <fullName evidence="4">DUF998 domain-containing protein</fullName>
    </recommendedName>
</protein>
<accession>A0A8J3RPS1</accession>
<evidence type="ECO:0000313" key="2">
    <source>
        <dbReference type="EMBL" id="GIH77991.1"/>
    </source>
</evidence>
<sequence>MTHQTPATPATPATTPGTARLLDCGVAAGPLFLAVWAVQAVTRDGYDPTRHPLSLLSLGELGWVQIVNFVLCGALLLAAAAGLRRDLDSGRGRRWAPILVGLNGVGLIVAGIFPTDAGAGFPPGAPAGAPEMSWHGVLHEVGFLIAQVAWFAACPVFARRFSALGRRKWMRLCAAAPVAALLVLAIPHVDSLSVRMVLATAIQLGLLTALARHHVRT</sequence>
<dbReference type="InterPro" id="IPR009339">
    <property type="entry name" value="DUF998"/>
</dbReference>
<keyword evidence="3" id="KW-1185">Reference proteome</keyword>
<reference evidence="2 3" key="1">
    <citation type="submission" date="2021-01" db="EMBL/GenBank/DDBJ databases">
        <title>Whole genome shotgun sequence of Planobispora longispora NBRC 13918.</title>
        <authorList>
            <person name="Komaki H."/>
            <person name="Tamura T."/>
        </authorList>
    </citation>
    <scope>NUCLEOTIDE SEQUENCE [LARGE SCALE GENOMIC DNA]</scope>
    <source>
        <strain evidence="2 3">NBRC 13918</strain>
    </source>
</reference>
<dbReference type="Pfam" id="PF06197">
    <property type="entry name" value="DUF998"/>
    <property type="match status" value="1"/>
</dbReference>
<keyword evidence="1" id="KW-1133">Transmembrane helix</keyword>
<comment type="caution">
    <text evidence="2">The sequence shown here is derived from an EMBL/GenBank/DDBJ whole genome shotgun (WGS) entry which is preliminary data.</text>
</comment>
<evidence type="ECO:0008006" key="4">
    <source>
        <dbReference type="Google" id="ProtNLM"/>
    </source>
</evidence>
<feature type="transmembrane region" description="Helical" evidence="1">
    <location>
        <begin position="133"/>
        <end position="157"/>
    </location>
</feature>
<feature type="transmembrane region" description="Helical" evidence="1">
    <location>
        <begin position="169"/>
        <end position="186"/>
    </location>
</feature>
<keyword evidence="1" id="KW-0472">Membrane</keyword>